<name>A0A015ISD5_RHIIW</name>
<dbReference type="OrthoDB" id="2329854at2759"/>
<dbReference type="Proteomes" id="UP000022910">
    <property type="component" value="Unassembled WGS sequence"/>
</dbReference>
<evidence type="ECO:0000313" key="2">
    <source>
        <dbReference type="Proteomes" id="UP000022910"/>
    </source>
</evidence>
<dbReference type="InterPro" id="IPR032675">
    <property type="entry name" value="LRR_dom_sf"/>
</dbReference>
<proteinExistence type="predicted"/>
<protein>
    <recommendedName>
        <fullName evidence="3">F-box domain-containing protein</fullName>
    </recommendedName>
</protein>
<reference evidence="1 2" key="1">
    <citation type="submission" date="2014-02" db="EMBL/GenBank/DDBJ databases">
        <title>Single nucleus genome sequencing reveals high similarity among nuclei of an endomycorrhizal fungus.</title>
        <authorList>
            <person name="Lin K."/>
            <person name="Geurts R."/>
            <person name="Zhang Z."/>
            <person name="Limpens E."/>
            <person name="Saunders D.G."/>
            <person name="Mu D."/>
            <person name="Pang E."/>
            <person name="Cao H."/>
            <person name="Cha H."/>
            <person name="Lin T."/>
            <person name="Zhou Q."/>
            <person name="Shang Y."/>
            <person name="Li Y."/>
            <person name="Ivanov S."/>
            <person name="Sharma T."/>
            <person name="Velzen R.V."/>
            <person name="Ruijter N.D."/>
            <person name="Aanen D.K."/>
            <person name="Win J."/>
            <person name="Kamoun S."/>
            <person name="Bisseling T."/>
            <person name="Huang S."/>
        </authorList>
    </citation>
    <scope>NUCLEOTIDE SEQUENCE [LARGE SCALE GENOMIC DNA]</scope>
    <source>
        <strain evidence="2">DAOM197198w</strain>
    </source>
</reference>
<keyword evidence="2" id="KW-1185">Reference proteome</keyword>
<sequence>MASYLISECLEIIFLNLTEYPSNYIKTNVSTKDLYSCTLVSRHWCKISTPLLYAFPFHHFRNNISHSQYYKLIRTLLTCAPQFEIKRTYKQVLLQIPKKNFKKNPKSNILSTFNYIAFIRGLIFHKMMFETELLYDNSNKEIWLFDYDLNRISIETAIAIMNHLIKFICNNCNNLKILEFSYGIKNDHEIINLLTLNDSNGKNKLSELKELYYYNINSNSSAGDNLYLTPLNNVYNLKLFYLLNGEINSFKKVNSISQFITSQKKLQHFILSGIEEFEDMIQNLNFMVYRFLMDLIFNATNYFNILIHSLSTQSETLQILEFRYLADNLINGEVLDSLILLKNIRVLKFYKCENIDNLHTWIKNLKKLEIFEITVGNRRISEISLIQLIQSFSNIFNQLIIIDDHEKCDFTKLFKLIPIYLQNSLTHLELPKIFLSELIPIFKSCNKLIYISVILINNELQDEDLEILGDFVPKTLKRFKLKGIQSKLSMNLFLEAYIKNGGTLKYLELEYLNVFSKNHINVNEQFGVQIIEYH</sequence>
<gene>
    <name evidence="1" type="ORF">RirG_182800</name>
</gene>
<evidence type="ECO:0000313" key="1">
    <source>
        <dbReference type="EMBL" id="EXX60117.1"/>
    </source>
</evidence>
<dbReference type="EMBL" id="JEMT01026039">
    <property type="protein sequence ID" value="EXX60117.1"/>
    <property type="molecule type" value="Genomic_DNA"/>
</dbReference>
<organism evidence="1 2">
    <name type="scientific">Rhizophagus irregularis (strain DAOM 197198w)</name>
    <name type="common">Glomus intraradices</name>
    <dbReference type="NCBI Taxonomy" id="1432141"/>
    <lineage>
        <taxon>Eukaryota</taxon>
        <taxon>Fungi</taxon>
        <taxon>Fungi incertae sedis</taxon>
        <taxon>Mucoromycota</taxon>
        <taxon>Glomeromycotina</taxon>
        <taxon>Glomeromycetes</taxon>
        <taxon>Glomerales</taxon>
        <taxon>Glomeraceae</taxon>
        <taxon>Rhizophagus</taxon>
    </lineage>
</organism>
<dbReference type="Gene3D" id="3.80.10.10">
    <property type="entry name" value="Ribonuclease Inhibitor"/>
    <property type="match status" value="1"/>
</dbReference>
<accession>A0A015ISD5</accession>
<dbReference type="AlphaFoldDB" id="A0A015ISD5"/>
<evidence type="ECO:0008006" key="3">
    <source>
        <dbReference type="Google" id="ProtNLM"/>
    </source>
</evidence>
<comment type="caution">
    <text evidence="1">The sequence shown here is derived from an EMBL/GenBank/DDBJ whole genome shotgun (WGS) entry which is preliminary data.</text>
</comment>
<dbReference type="HOGENOM" id="CLU_040339_0_0_1"/>